<dbReference type="Proteomes" id="UP001501009">
    <property type="component" value="Unassembled WGS sequence"/>
</dbReference>
<dbReference type="InterPro" id="IPR013517">
    <property type="entry name" value="FG-GAP"/>
</dbReference>
<dbReference type="Pfam" id="PF01839">
    <property type="entry name" value="FG-GAP"/>
    <property type="match status" value="1"/>
</dbReference>
<proteinExistence type="predicted"/>
<comment type="caution">
    <text evidence="2">The sequence shown here is derived from an EMBL/GenBank/DDBJ whole genome shotgun (WGS) entry which is preliminary data.</text>
</comment>
<dbReference type="RefSeq" id="WP_338059311.1">
    <property type="nucleotide sequence ID" value="NZ_BAABDE010000020.1"/>
</dbReference>
<organism evidence="2 3">
    <name type="scientific">Streptomyces coacervatus</name>
    <dbReference type="NCBI Taxonomy" id="647381"/>
    <lineage>
        <taxon>Bacteria</taxon>
        <taxon>Bacillati</taxon>
        <taxon>Actinomycetota</taxon>
        <taxon>Actinomycetes</taxon>
        <taxon>Kitasatosporales</taxon>
        <taxon>Streptomycetaceae</taxon>
        <taxon>Streptomyces</taxon>
    </lineage>
</organism>
<reference evidence="3" key="1">
    <citation type="journal article" date="2019" name="Int. J. Syst. Evol. Microbiol.">
        <title>The Global Catalogue of Microorganisms (GCM) 10K type strain sequencing project: providing services to taxonomists for standard genome sequencing and annotation.</title>
        <authorList>
            <consortium name="The Broad Institute Genomics Platform"/>
            <consortium name="The Broad Institute Genome Sequencing Center for Infectious Disease"/>
            <person name="Wu L."/>
            <person name="Ma J."/>
        </authorList>
    </citation>
    <scope>NUCLEOTIDE SEQUENCE [LARGE SCALE GENOMIC DNA]</scope>
    <source>
        <strain evidence="3">JCM 17138</strain>
    </source>
</reference>
<evidence type="ECO:0000256" key="1">
    <source>
        <dbReference type="ARBA" id="ARBA00022729"/>
    </source>
</evidence>
<evidence type="ECO:0008006" key="4">
    <source>
        <dbReference type="Google" id="ProtNLM"/>
    </source>
</evidence>
<gene>
    <name evidence="2" type="ORF">GCM10022403_047550</name>
</gene>
<keyword evidence="1" id="KW-0732">Signal</keyword>
<keyword evidence="3" id="KW-1185">Reference proteome</keyword>
<evidence type="ECO:0000313" key="2">
    <source>
        <dbReference type="EMBL" id="GAA3807886.1"/>
    </source>
</evidence>
<name>A0ABP7I5M3_9ACTN</name>
<dbReference type="EMBL" id="BAABDE010000020">
    <property type="protein sequence ID" value="GAA3807886.1"/>
    <property type="molecule type" value="Genomic_DNA"/>
</dbReference>
<accession>A0ABP7I5M3</accession>
<dbReference type="SUPFAM" id="SSF69318">
    <property type="entry name" value="Integrin alpha N-terminal domain"/>
    <property type="match status" value="1"/>
</dbReference>
<evidence type="ECO:0000313" key="3">
    <source>
        <dbReference type="Proteomes" id="UP001501009"/>
    </source>
</evidence>
<protein>
    <recommendedName>
        <fullName evidence="4">VCBS repeat-containing protein</fullName>
    </recommendedName>
</protein>
<sequence length="129" mass="14155">MWIYPGRGNGTFGSRHSVRTGWNQYNSVRGHGDLTHDGKSGSEAFSSRIKVRSAWTGCNAFDPVGDVNGDGLADLLARTPGGTLYLYKGTGRRPPRDLCRPGLGRHRFRAVRPLGLNPQASEAHLRQRP</sequence>
<dbReference type="InterPro" id="IPR028994">
    <property type="entry name" value="Integrin_alpha_N"/>
</dbReference>